<dbReference type="Proteomes" id="UP000054928">
    <property type="component" value="Unassembled WGS sequence"/>
</dbReference>
<dbReference type="EMBL" id="CCYD01000810">
    <property type="protein sequence ID" value="CEG43826.1"/>
    <property type="molecule type" value="Genomic_DNA"/>
</dbReference>
<dbReference type="AlphaFoldDB" id="A0A0P1AQZ3"/>
<reference evidence="2" key="1">
    <citation type="submission" date="2014-09" db="EMBL/GenBank/DDBJ databases">
        <authorList>
            <person name="Sharma Rahul"/>
            <person name="Thines Marco"/>
        </authorList>
    </citation>
    <scope>NUCLEOTIDE SEQUENCE [LARGE SCALE GENOMIC DNA]</scope>
</reference>
<keyword evidence="2" id="KW-1185">Reference proteome</keyword>
<organism evidence="1 2">
    <name type="scientific">Plasmopara halstedii</name>
    <name type="common">Downy mildew of sunflower</name>
    <dbReference type="NCBI Taxonomy" id="4781"/>
    <lineage>
        <taxon>Eukaryota</taxon>
        <taxon>Sar</taxon>
        <taxon>Stramenopiles</taxon>
        <taxon>Oomycota</taxon>
        <taxon>Peronosporomycetes</taxon>
        <taxon>Peronosporales</taxon>
        <taxon>Peronosporaceae</taxon>
        <taxon>Plasmopara</taxon>
    </lineage>
</organism>
<sequence>MPAFQQPTFFGVLSIPSLATDSKHDRKLGFDAQTPQHQQPWPSVLIQSQIDFAMQLNQSHTMFLQIKK</sequence>
<evidence type="ECO:0000313" key="1">
    <source>
        <dbReference type="EMBL" id="CEG43826.1"/>
    </source>
</evidence>
<name>A0A0P1AQZ3_PLAHL</name>
<protein>
    <submittedName>
        <fullName evidence="1">Uncharacterized protein</fullName>
    </submittedName>
</protein>
<accession>A0A0P1AQZ3</accession>
<dbReference type="GeneID" id="36409170"/>
<evidence type="ECO:0000313" key="2">
    <source>
        <dbReference type="Proteomes" id="UP000054928"/>
    </source>
</evidence>
<dbReference type="RefSeq" id="XP_024580195.1">
    <property type="nucleotide sequence ID" value="XM_024729860.1"/>
</dbReference>
<proteinExistence type="predicted"/>